<accession>A0ABR7C3P4</accession>
<dbReference type="Pfam" id="PF13692">
    <property type="entry name" value="Glyco_trans_1_4"/>
    <property type="match status" value="1"/>
</dbReference>
<dbReference type="PANTHER" id="PTHR12526:SF572">
    <property type="entry name" value="BLL5144 PROTEIN"/>
    <property type="match status" value="1"/>
</dbReference>
<sequence>MEKVVLLYLGRRGAGPEYALEMAKALSKYVKVLCVLSKYISNIRHWKQAAQNIANLTLLEVHTYRSASEFFFSSFNFFRYWFVVRSINKFNPDFIYSPMTHFWECFIVPFCKCNNTIQTVHDVILHEGENGIEHKLLSYIFRYKSSKYVILSSAFRPQMRNRGISDEQILVIPHAVFKGYYHGPLKEDFYQYNRFLFFGRIIKYKGIEVLLASMKTVINRMPKVRLFIAGNGDIEPYRELLYECSENIDLKNDWIEDCEVEGLFRDIDFVVVPYTHASQSGVIPLSYSFGKPVIATKIGGLPEQVCEGKTGLLIEAGSEEQLSNAILELFLHADKLKAMKKACYEYAFNNTWDSSAKILIDAFK</sequence>
<comment type="caution">
    <text evidence="1">The sequence shown here is derived from an EMBL/GenBank/DDBJ whole genome shotgun (WGS) entry which is preliminary data.</text>
</comment>
<gene>
    <name evidence="1" type="ORF">H8S53_13375</name>
</gene>
<dbReference type="CDD" id="cd03801">
    <property type="entry name" value="GT4_PimA-like"/>
    <property type="match status" value="1"/>
</dbReference>
<dbReference type="RefSeq" id="WP_178069095.1">
    <property type="nucleotide sequence ID" value="NZ_JACOOG010000001.1"/>
</dbReference>
<dbReference type="EMBL" id="JACOOG010000001">
    <property type="protein sequence ID" value="MBC5592212.1"/>
    <property type="molecule type" value="Genomic_DNA"/>
</dbReference>
<reference evidence="1 2" key="1">
    <citation type="submission" date="2020-08" db="EMBL/GenBank/DDBJ databases">
        <title>Genome public.</title>
        <authorList>
            <person name="Liu C."/>
            <person name="Sun Q."/>
        </authorList>
    </citation>
    <scope>NUCLEOTIDE SEQUENCE [LARGE SCALE GENOMIC DNA]</scope>
    <source>
        <strain evidence="1 2">NSJ-21</strain>
    </source>
</reference>
<proteinExistence type="predicted"/>
<keyword evidence="2" id="KW-1185">Reference proteome</keyword>
<dbReference type="Gene3D" id="3.40.50.2000">
    <property type="entry name" value="Glycogen Phosphorylase B"/>
    <property type="match status" value="2"/>
</dbReference>
<dbReference type="PANTHER" id="PTHR12526">
    <property type="entry name" value="GLYCOSYLTRANSFERASE"/>
    <property type="match status" value="1"/>
</dbReference>
<organism evidence="1 2">
    <name type="scientific">Bacteroides parvus</name>
    <dbReference type="NCBI Taxonomy" id="2763025"/>
    <lineage>
        <taxon>Bacteria</taxon>
        <taxon>Pseudomonadati</taxon>
        <taxon>Bacteroidota</taxon>
        <taxon>Bacteroidia</taxon>
        <taxon>Bacteroidales</taxon>
        <taxon>Bacteroidaceae</taxon>
        <taxon>Bacteroides</taxon>
    </lineage>
</organism>
<evidence type="ECO:0000313" key="2">
    <source>
        <dbReference type="Proteomes" id="UP000600230"/>
    </source>
</evidence>
<name>A0ABR7C3P4_9BACE</name>
<dbReference type="SUPFAM" id="SSF53756">
    <property type="entry name" value="UDP-Glycosyltransferase/glycogen phosphorylase"/>
    <property type="match status" value="1"/>
</dbReference>
<evidence type="ECO:0000313" key="1">
    <source>
        <dbReference type="EMBL" id="MBC5592212.1"/>
    </source>
</evidence>
<protein>
    <submittedName>
        <fullName evidence="1">Glycosyltransferase family 4 protein</fullName>
    </submittedName>
</protein>
<dbReference type="Proteomes" id="UP000600230">
    <property type="component" value="Unassembled WGS sequence"/>
</dbReference>